<accession>A0ABS9DNY1</accession>
<proteinExistence type="predicted"/>
<protein>
    <submittedName>
        <fullName evidence="1">Uncharacterized protein</fullName>
    </submittedName>
</protein>
<comment type="caution">
    <text evidence="1">The sequence shown here is derived from an EMBL/GenBank/DDBJ whole genome shotgun (WGS) entry which is preliminary data.</text>
</comment>
<dbReference type="Proteomes" id="UP001108089">
    <property type="component" value="Unassembled WGS sequence"/>
</dbReference>
<gene>
    <name evidence="1" type="ORF">L1892_21300</name>
</gene>
<dbReference type="EMBL" id="JAKGCU010000028">
    <property type="protein sequence ID" value="MCF3940913.1"/>
    <property type="molecule type" value="Genomic_DNA"/>
</dbReference>
<reference evidence="1" key="1">
    <citation type="submission" date="2022-01" db="EMBL/GenBank/DDBJ databases">
        <title>Gordonia xiamenensis sp. nov., isolated from surface seawater in Xiamen.</title>
        <authorList>
            <person name="He Y.F."/>
        </authorList>
    </citation>
    <scope>NUCLEOTIDE SEQUENCE</scope>
    <source>
        <strain evidence="1">GW1C4-4</strain>
    </source>
</reference>
<evidence type="ECO:0000313" key="2">
    <source>
        <dbReference type="Proteomes" id="UP001108089"/>
    </source>
</evidence>
<name>A0ABS9DNY1_9ACTN</name>
<sequence>MTDNPMPDRFLIVGDDGQPSAVVDMKRLQDDALQFMFELAASAGDDPKTDEIWERWLTSRSVDEFNYLIAAVLPMMLSNVLAPALDVAKETTGHDFRAKLGELATEAGGPR</sequence>
<dbReference type="RefSeq" id="WP_235725776.1">
    <property type="nucleotide sequence ID" value="NZ_JAKGCU010000028.1"/>
</dbReference>
<organism evidence="1 2">
    <name type="scientific">Gordonia tangerina</name>
    <dbReference type="NCBI Taxonomy" id="2911060"/>
    <lineage>
        <taxon>Bacteria</taxon>
        <taxon>Bacillati</taxon>
        <taxon>Actinomycetota</taxon>
        <taxon>Actinomycetes</taxon>
        <taxon>Mycobacteriales</taxon>
        <taxon>Gordoniaceae</taxon>
        <taxon>Gordonia</taxon>
    </lineage>
</organism>
<keyword evidence="2" id="KW-1185">Reference proteome</keyword>
<evidence type="ECO:0000313" key="1">
    <source>
        <dbReference type="EMBL" id="MCF3940913.1"/>
    </source>
</evidence>